<dbReference type="Gene3D" id="1.10.238.10">
    <property type="entry name" value="EF-hand"/>
    <property type="match status" value="1"/>
</dbReference>
<dbReference type="CDD" id="cd00051">
    <property type="entry name" value="EFh"/>
    <property type="match status" value="1"/>
</dbReference>
<dbReference type="PANTHER" id="PTHR10891">
    <property type="entry name" value="EF-HAND CALCIUM-BINDING DOMAIN CONTAINING PROTEIN"/>
    <property type="match status" value="1"/>
</dbReference>
<dbReference type="SMART" id="SM00054">
    <property type="entry name" value="EFh"/>
    <property type="match status" value="2"/>
</dbReference>
<dbReference type="SUPFAM" id="SSF47473">
    <property type="entry name" value="EF-hand"/>
    <property type="match status" value="1"/>
</dbReference>
<evidence type="ECO:0000256" key="3">
    <source>
        <dbReference type="ARBA" id="ARBA00022837"/>
    </source>
</evidence>
<dbReference type="STRING" id="337451.A0A3S4PPA9"/>
<keyword evidence="5" id="KW-0472">Membrane</keyword>
<keyword evidence="1" id="KW-0479">Metal-binding</keyword>
<dbReference type="OrthoDB" id="26525at2759"/>
<feature type="domain" description="EF-hand" evidence="6">
    <location>
        <begin position="134"/>
        <end position="169"/>
    </location>
</feature>
<keyword evidence="3" id="KW-0106">Calcium</keyword>
<reference evidence="7 8" key="1">
    <citation type="journal article" date="2019" name="Nat. Plants">
        <title>Stout camphor tree genome fills gaps in understanding of flowering plant genome evolution.</title>
        <authorList>
            <person name="Chaw S.M."/>
            <person name="Liu Y.C."/>
            <person name="Wu Y.W."/>
            <person name="Wang H.Y."/>
            <person name="Lin C.I."/>
            <person name="Wu C.S."/>
            <person name="Ke H.M."/>
            <person name="Chang L.Y."/>
            <person name="Hsu C.Y."/>
            <person name="Yang H.T."/>
            <person name="Sudianto E."/>
            <person name="Hsu M.H."/>
            <person name="Wu K.P."/>
            <person name="Wang L.N."/>
            <person name="Leebens-Mack J.H."/>
            <person name="Tsai I.J."/>
        </authorList>
    </citation>
    <scope>NUCLEOTIDE SEQUENCE [LARGE SCALE GENOMIC DNA]</scope>
    <source>
        <strain evidence="8">cv. Chaw 1501</strain>
        <tissue evidence="7">Young leaves</tissue>
    </source>
</reference>
<evidence type="ECO:0000259" key="6">
    <source>
        <dbReference type="PROSITE" id="PS50222"/>
    </source>
</evidence>
<dbReference type="GO" id="GO:0005509">
    <property type="term" value="F:calcium ion binding"/>
    <property type="evidence" value="ECO:0007669"/>
    <property type="project" value="InterPro"/>
</dbReference>
<keyword evidence="8" id="KW-1185">Reference proteome</keyword>
<proteinExistence type="predicted"/>
<keyword evidence="5" id="KW-1133">Transmembrane helix</keyword>
<gene>
    <name evidence="7" type="ORF">CKAN_02235300</name>
</gene>
<feature type="domain" description="EF-hand" evidence="6">
    <location>
        <begin position="172"/>
        <end position="207"/>
    </location>
</feature>
<evidence type="ECO:0000256" key="5">
    <source>
        <dbReference type="SAM" id="Phobius"/>
    </source>
</evidence>
<dbReference type="PROSITE" id="PS00018">
    <property type="entry name" value="EF_HAND_1"/>
    <property type="match status" value="2"/>
</dbReference>
<evidence type="ECO:0000256" key="1">
    <source>
        <dbReference type="ARBA" id="ARBA00022723"/>
    </source>
</evidence>
<name>A0A3S4PPA9_9MAGN</name>
<dbReference type="InterPro" id="IPR018247">
    <property type="entry name" value="EF_Hand_1_Ca_BS"/>
</dbReference>
<keyword evidence="2" id="KW-0677">Repeat</keyword>
<evidence type="ECO:0000256" key="4">
    <source>
        <dbReference type="SAM" id="MobiDB-lite"/>
    </source>
</evidence>
<dbReference type="AlphaFoldDB" id="A0A3S4PPA9"/>
<evidence type="ECO:0000313" key="8">
    <source>
        <dbReference type="Proteomes" id="UP000283530"/>
    </source>
</evidence>
<dbReference type="InterPro" id="IPR039647">
    <property type="entry name" value="EF_hand_pair_protein_CML-like"/>
</dbReference>
<protein>
    <submittedName>
        <fullName evidence="7">EF_hand_5 domain-containing protein</fullName>
    </submittedName>
</protein>
<dbReference type="InterPro" id="IPR011992">
    <property type="entry name" value="EF-hand-dom_pair"/>
</dbReference>
<comment type="caution">
    <text evidence="7">The sequence shown here is derived from an EMBL/GenBank/DDBJ whole genome shotgun (WGS) entry which is preliminary data.</text>
</comment>
<dbReference type="FunFam" id="1.10.238.10:FF:000003">
    <property type="entry name" value="Calmodulin A"/>
    <property type="match status" value="1"/>
</dbReference>
<sequence length="282" mass="32036">MEGTSQNTLSSSSLFLPAGFVGFFFACGFLQWVLRFQNLHYLVMFFCQLKGAFSVAESKGHHGGGREKERARDTTAATEHYSCHNEDGDVLEVRSRDVEVVMAKIGMSCDGDGEKMKDCLGSDELSVLFEEKEPSLEEVKEAFDVFDENRDGFVDARELQRVLCNLGFKEALNFHACVRMITAFDTDGDNRIDFNEFRTTPTKPNPAGGLDRQMERQRKEGRDPYWRMGFIIMGPSLTSRRGKRRALGRGWFLDRRPGEDPGARVRWNLVALQSSFHGFLFL</sequence>
<organism evidence="7 8">
    <name type="scientific">Cinnamomum micranthum f. kanehirae</name>
    <dbReference type="NCBI Taxonomy" id="337451"/>
    <lineage>
        <taxon>Eukaryota</taxon>
        <taxon>Viridiplantae</taxon>
        <taxon>Streptophyta</taxon>
        <taxon>Embryophyta</taxon>
        <taxon>Tracheophyta</taxon>
        <taxon>Spermatophyta</taxon>
        <taxon>Magnoliopsida</taxon>
        <taxon>Magnoliidae</taxon>
        <taxon>Laurales</taxon>
        <taxon>Lauraceae</taxon>
        <taxon>Cinnamomum</taxon>
    </lineage>
</organism>
<keyword evidence="5" id="KW-0812">Transmembrane</keyword>
<dbReference type="EMBL" id="QPKB01000009">
    <property type="protein sequence ID" value="RWR93118.1"/>
    <property type="molecule type" value="Genomic_DNA"/>
</dbReference>
<dbReference type="Pfam" id="PF13499">
    <property type="entry name" value="EF-hand_7"/>
    <property type="match status" value="1"/>
</dbReference>
<feature type="region of interest" description="Disordered" evidence="4">
    <location>
        <begin position="199"/>
        <end position="218"/>
    </location>
</feature>
<feature type="transmembrane region" description="Helical" evidence="5">
    <location>
        <begin position="14"/>
        <end position="34"/>
    </location>
</feature>
<accession>A0A3S4PPA9</accession>
<dbReference type="InterPro" id="IPR002048">
    <property type="entry name" value="EF_hand_dom"/>
</dbReference>
<evidence type="ECO:0000256" key="2">
    <source>
        <dbReference type="ARBA" id="ARBA00022737"/>
    </source>
</evidence>
<dbReference type="PROSITE" id="PS50222">
    <property type="entry name" value="EF_HAND_2"/>
    <property type="match status" value="2"/>
</dbReference>
<dbReference type="Proteomes" id="UP000283530">
    <property type="component" value="Unassembled WGS sequence"/>
</dbReference>
<evidence type="ECO:0000313" key="7">
    <source>
        <dbReference type="EMBL" id="RWR93118.1"/>
    </source>
</evidence>